<dbReference type="AlphaFoldDB" id="A0A6C0K5W2"/>
<organism evidence="2">
    <name type="scientific">viral metagenome</name>
    <dbReference type="NCBI Taxonomy" id="1070528"/>
    <lineage>
        <taxon>unclassified sequences</taxon>
        <taxon>metagenomes</taxon>
        <taxon>organismal metagenomes</taxon>
    </lineage>
</organism>
<evidence type="ECO:0000313" key="2">
    <source>
        <dbReference type="EMBL" id="QHU12107.1"/>
    </source>
</evidence>
<proteinExistence type="predicted"/>
<evidence type="ECO:0000256" key="1">
    <source>
        <dbReference type="SAM" id="MobiDB-lite"/>
    </source>
</evidence>
<feature type="region of interest" description="Disordered" evidence="1">
    <location>
        <begin position="1"/>
        <end position="97"/>
    </location>
</feature>
<accession>A0A6C0K5W2</accession>
<feature type="compositionally biased region" description="Polar residues" evidence="1">
    <location>
        <begin position="1"/>
        <end position="15"/>
    </location>
</feature>
<dbReference type="EMBL" id="MN740798">
    <property type="protein sequence ID" value="QHU12107.1"/>
    <property type="molecule type" value="Genomic_DNA"/>
</dbReference>
<reference evidence="2" key="1">
    <citation type="journal article" date="2020" name="Nature">
        <title>Giant virus diversity and host interactions through global metagenomics.</title>
        <authorList>
            <person name="Schulz F."/>
            <person name="Roux S."/>
            <person name="Paez-Espino D."/>
            <person name="Jungbluth S."/>
            <person name="Walsh D.A."/>
            <person name="Denef V.J."/>
            <person name="McMahon K.D."/>
            <person name="Konstantinidis K.T."/>
            <person name="Eloe-Fadrosh E.A."/>
            <person name="Kyrpides N.C."/>
            <person name="Woyke T."/>
        </authorList>
    </citation>
    <scope>NUCLEOTIDE SEQUENCE</scope>
    <source>
        <strain evidence="2">GVMAG-S-1101171-110</strain>
    </source>
</reference>
<feature type="compositionally biased region" description="Low complexity" evidence="1">
    <location>
        <begin position="81"/>
        <end position="96"/>
    </location>
</feature>
<sequence>METNNIKTLTITGSAAANPLTLDPVKKSPRRKSVSKLALAPSPEPSDSSEPSETTQSVVSTKYTITKAPLQSISPTSIQRPPVQAPVQAPVQPGGQKVILNPQKPRVKLLSTSSQPAATAGRIKSSTRKIRRVSIPNPNRKITRAHKTSLETKQTPLDSIRSFLVGKGVIQEKSKAPEKMLRSMYNDFALLKTNAL</sequence>
<name>A0A6C0K5W2_9ZZZZ</name>
<protein>
    <submittedName>
        <fullName evidence="2">Uncharacterized protein</fullName>
    </submittedName>
</protein>
<feature type="compositionally biased region" description="Polar residues" evidence="1">
    <location>
        <begin position="54"/>
        <end position="79"/>
    </location>
</feature>